<evidence type="ECO:0000313" key="1">
    <source>
        <dbReference type="EMBL" id="RNA29323.1"/>
    </source>
</evidence>
<protein>
    <submittedName>
        <fullName evidence="1">Uncharacterized protein</fullName>
    </submittedName>
</protein>
<gene>
    <name evidence="1" type="ORF">BpHYR1_010475</name>
</gene>
<accession>A0A3M7S0H9</accession>
<keyword evidence="2" id="KW-1185">Reference proteome</keyword>
<dbReference type="EMBL" id="REGN01002239">
    <property type="protein sequence ID" value="RNA29323.1"/>
    <property type="molecule type" value="Genomic_DNA"/>
</dbReference>
<comment type="caution">
    <text evidence="1">The sequence shown here is derived from an EMBL/GenBank/DDBJ whole genome shotgun (WGS) entry which is preliminary data.</text>
</comment>
<name>A0A3M7S0H9_BRAPC</name>
<sequence>MEGLAELSKNRVGFGRGVLAVGSPFPARPQKTGVYWSGCYITPSPWENGSRLCDTGSLVAVDPICGVSSSPTNTASCKLGLDTETGNKHTNALVCCVAMRGALLLSVGSVAVVTGSTQLNCPEVLMIETVVSLFATDQEVYKPFWGALVILALHGCFLLLEQLSPSSSHSGTISEFGTTQ</sequence>
<evidence type="ECO:0000313" key="2">
    <source>
        <dbReference type="Proteomes" id="UP000276133"/>
    </source>
</evidence>
<organism evidence="1 2">
    <name type="scientific">Brachionus plicatilis</name>
    <name type="common">Marine rotifer</name>
    <name type="synonym">Brachionus muelleri</name>
    <dbReference type="NCBI Taxonomy" id="10195"/>
    <lineage>
        <taxon>Eukaryota</taxon>
        <taxon>Metazoa</taxon>
        <taxon>Spiralia</taxon>
        <taxon>Gnathifera</taxon>
        <taxon>Rotifera</taxon>
        <taxon>Eurotatoria</taxon>
        <taxon>Monogononta</taxon>
        <taxon>Pseudotrocha</taxon>
        <taxon>Ploima</taxon>
        <taxon>Brachionidae</taxon>
        <taxon>Brachionus</taxon>
    </lineage>
</organism>
<dbReference type="AlphaFoldDB" id="A0A3M7S0H9"/>
<dbReference type="Proteomes" id="UP000276133">
    <property type="component" value="Unassembled WGS sequence"/>
</dbReference>
<reference evidence="1 2" key="1">
    <citation type="journal article" date="2018" name="Sci. Rep.">
        <title>Genomic signatures of local adaptation to the degree of environmental predictability in rotifers.</title>
        <authorList>
            <person name="Franch-Gras L."/>
            <person name="Hahn C."/>
            <person name="Garcia-Roger E.M."/>
            <person name="Carmona M.J."/>
            <person name="Serra M."/>
            <person name="Gomez A."/>
        </authorList>
    </citation>
    <scope>NUCLEOTIDE SEQUENCE [LARGE SCALE GENOMIC DNA]</scope>
    <source>
        <strain evidence="1">HYR1</strain>
    </source>
</reference>
<proteinExistence type="predicted"/>